<organism evidence="1 2">
    <name type="scientific">Liparis tanakae</name>
    <name type="common">Tanaka's snailfish</name>
    <dbReference type="NCBI Taxonomy" id="230148"/>
    <lineage>
        <taxon>Eukaryota</taxon>
        <taxon>Metazoa</taxon>
        <taxon>Chordata</taxon>
        <taxon>Craniata</taxon>
        <taxon>Vertebrata</taxon>
        <taxon>Euteleostomi</taxon>
        <taxon>Actinopterygii</taxon>
        <taxon>Neopterygii</taxon>
        <taxon>Teleostei</taxon>
        <taxon>Neoteleostei</taxon>
        <taxon>Acanthomorphata</taxon>
        <taxon>Eupercaria</taxon>
        <taxon>Perciformes</taxon>
        <taxon>Cottioidei</taxon>
        <taxon>Cottales</taxon>
        <taxon>Liparidae</taxon>
        <taxon>Liparis</taxon>
    </lineage>
</organism>
<reference evidence="1 2" key="1">
    <citation type="submission" date="2019-03" db="EMBL/GenBank/DDBJ databases">
        <title>First draft genome of Liparis tanakae, snailfish: a comprehensive survey of snailfish specific genes.</title>
        <authorList>
            <person name="Kim W."/>
            <person name="Song I."/>
            <person name="Jeong J.-H."/>
            <person name="Kim D."/>
            <person name="Kim S."/>
            <person name="Ryu S."/>
            <person name="Song J.Y."/>
            <person name="Lee S.K."/>
        </authorList>
    </citation>
    <scope>NUCLEOTIDE SEQUENCE [LARGE SCALE GENOMIC DNA]</scope>
    <source>
        <tissue evidence="1">Muscle</tissue>
    </source>
</reference>
<protein>
    <submittedName>
        <fullName evidence="1">Uncharacterized protein</fullName>
    </submittedName>
</protein>
<name>A0A4Z2J9R1_9TELE</name>
<sequence>MVRADALILRYLLRASQQRMVFWMRMQAIRSMSERSFSRCQVARSDLKSNSLLIIPLSRTGPSSDTSSLLHRTCCLLIVLKQLQQPINLKDICSDKVQNPELGLNQINARLVVVKLCGIIHSIYDWALTLWPYYLHDGVGGQDSLLNTGLIRGAADFGKLVAVVFTHQEITEGLVSGSERGRSGESSGCWRAALGRAVSGGDSL</sequence>
<evidence type="ECO:0000313" key="1">
    <source>
        <dbReference type="EMBL" id="TNN87075.1"/>
    </source>
</evidence>
<dbReference type="EMBL" id="SRLO01000012">
    <property type="protein sequence ID" value="TNN87075.1"/>
    <property type="molecule type" value="Genomic_DNA"/>
</dbReference>
<gene>
    <name evidence="1" type="ORF">EYF80_002830</name>
</gene>
<proteinExistence type="predicted"/>
<evidence type="ECO:0000313" key="2">
    <source>
        <dbReference type="Proteomes" id="UP000314294"/>
    </source>
</evidence>
<comment type="caution">
    <text evidence="1">The sequence shown here is derived from an EMBL/GenBank/DDBJ whole genome shotgun (WGS) entry which is preliminary data.</text>
</comment>
<dbReference type="AlphaFoldDB" id="A0A4Z2J9R1"/>
<dbReference type="Proteomes" id="UP000314294">
    <property type="component" value="Unassembled WGS sequence"/>
</dbReference>
<keyword evidence="2" id="KW-1185">Reference proteome</keyword>
<accession>A0A4Z2J9R1</accession>